<name>A0ABU5DLG3_9BURK</name>
<keyword evidence="2" id="KW-1185">Reference proteome</keyword>
<proteinExistence type="predicted"/>
<organism evidence="1 2">
    <name type="scientific">Roseateles agri</name>
    <dbReference type="NCBI Taxonomy" id="3098619"/>
    <lineage>
        <taxon>Bacteria</taxon>
        <taxon>Pseudomonadati</taxon>
        <taxon>Pseudomonadota</taxon>
        <taxon>Betaproteobacteria</taxon>
        <taxon>Burkholderiales</taxon>
        <taxon>Sphaerotilaceae</taxon>
        <taxon>Roseateles</taxon>
    </lineage>
</organism>
<gene>
    <name evidence="1" type="ORF">SNE35_18550</name>
</gene>
<evidence type="ECO:0000313" key="2">
    <source>
        <dbReference type="Proteomes" id="UP001285263"/>
    </source>
</evidence>
<evidence type="ECO:0000313" key="1">
    <source>
        <dbReference type="EMBL" id="MDY0746520.1"/>
    </source>
</evidence>
<dbReference type="EMBL" id="JAXCLA010000006">
    <property type="protein sequence ID" value="MDY0746520.1"/>
    <property type="molecule type" value="Genomic_DNA"/>
</dbReference>
<accession>A0ABU5DLG3</accession>
<dbReference type="Proteomes" id="UP001285263">
    <property type="component" value="Unassembled WGS sequence"/>
</dbReference>
<dbReference type="RefSeq" id="WP_320424457.1">
    <property type="nucleotide sequence ID" value="NZ_JAXCLA010000006.1"/>
</dbReference>
<comment type="caution">
    <text evidence="1">The sequence shown here is derived from an EMBL/GenBank/DDBJ whole genome shotgun (WGS) entry which is preliminary data.</text>
</comment>
<protein>
    <submittedName>
        <fullName evidence="1">Uncharacterized protein</fullName>
    </submittedName>
</protein>
<sequence length="138" mass="15292">MDDPNRKQLHLQDLIALAAARNPGEACAACAALVCLGWESLPGGFDTSGLVRVGTLRQTDDDEEPTLEEYHPRGTRNWSADAPIAPAFFPYNRCDAWQCRTCARPFLRYTEYGGYYQDERIRELQAALLDDAVPGGKG</sequence>
<reference evidence="1 2" key="1">
    <citation type="submission" date="2023-11" db="EMBL/GenBank/DDBJ databases">
        <title>Paucibacter sp. nov., isolated from fresh soil in Korea.</title>
        <authorList>
            <person name="Le N.T.T."/>
        </authorList>
    </citation>
    <scope>NUCLEOTIDE SEQUENCE [LARGE SCALE GENOMIC DNA]</scope>
    <source>
        <strain evidence="1 2">R3-3</strain>
    </source>
</reference>